<dbReference type="Gramene" id="AET7Gv20735500.2">
    <property type="protein sequence ID" value="AET7Gv20735500.2"/>
    <property type="gene ID" value="AET7Gv20735500"/>
</dbReference>
<dbReference type="Proteomes" id="UP000015105">
    <property type="component" value="Chromosome 7D"/>
</dbReference>
<reference evidence="2" key="2">
    <citation type="journal article" date="2017" name="Nat. Plants">
        <title>The Aegilops tauschii genome reveals multiple impacts of transposons.</title>
        <authorList>
            <person name="Zhao G."/>
            <person name="Zou C."/>
            <person name="Li K."/>
            <person name="Wang K."/>
            <person name="Li T."/>
            <person name="Gao L."/>
            <person name="Zhang X."/>
            <person name="Wang H."/>
            <person name="Yang Z."/>
            <person name="Liu X."/>
            <person name="Jiang W."/>
            <person name="Mao L."/>
            <person name="Kong X."/>
            <person name="Jiao Y."/>
            <person name="Jia J."/>
        </authorList>
    </citation>
    <scope>NUCLEOTIDE SEQUENCE [LARGE SCALE GENOMIC DNA]</scope>
    <source>
        <strain evidence="2">cv. AL8/78</strain>
    </source>
</reference>
<reference evidence="1" key="4">
    <citation type="submission" date="2019-03" db="UniProtKB">
        <authorList>
            <consortium name="EnsemblPlants"/>
        </authorList>
    </citation>
    <scope>IDENTIFICATION</scope>
</reference>
<evidence type="ECO:0008006" key="3">
    <source>
        <dbReference type="Google" id="ProtNLM"/>
    </source>
</evidence>
<evidence type="ECO:0000313" key="2">
    <source>
        <dbReference type="Proteomes" id="UP000015105"/>
    </source>
</evidence>
<accession>A0A453RWH2</accession>
<organism evidence="1 2">
    <name type="scientific">Aegilops tauschii subsp. strangulata</name>
    <name type="common">Goatgrass</name>
    <dbReference type="NCBI Taxonomy" id="200361"/>
    <lineage>
        <taxon>Eukaryota</taxon>
        <taxon>Viridiplantae</taxon>
        <taxon>Streptophyta</taxon>
        <taxon>Embryophyta</taxon>
        <taxon>Tracheophyta</taxon>
        <taxon>Spermatophyta</taxon>
        <taxon>Magnoliopsida</taxon>
        <taxon>Liliopsida</taxon>
        <taxon>Poales</taxon>
        <taxon>Poaceae</taxon>
        <taxon>BOP clade</taxon>
        <taxon>Pooideae</taxon>
        <taxon>Triticodae</taxon>
        <taxon>Triticeae</taxon>
        <taxon>Triticinae</taxon>
        <taxon>Aegilops</taxon>
    </lineage>
</organism>
<evidence type="ECO:0000313" key="1">
    <source>
        <dbReference type="EnsemblPlants" id="AET7Gv20735500.2"/>
    </source>
</evidence>
<reference evidence="1" key="3">
    <citation type="journal article" date="2017" name="Nature">
        <title>Genome sequence of the progenitor of the wheat D genome Aegilops tauschii.</title>
        <authorList>
            <person name="Luo M.C."/>
            <person name="Gu Y.Q."/>
            <person name="Puiu D."/>
            <person name="Wang H."/>
            <person name="Twardziok S.O."/>
            <person name="Deal K.R."/>
            <person name="Huo N."/>
            <person name="Zhu T."/>
            <person name="Wang L."/>
            <person name="Wang Y."/>
            <person name="McGuire P.E."/>
            <person name="Liu S."/>
            <person name="Long H."/>
            <person name="Ramasamy R.K."/>
            <person name="Rodriguez J.C."/>
            <person name="Van S.L."/>
            <person name="Yuan L."/>
            <person name="Wang Z."/>
            <person name="Xia Z."/>
            <person name="Xiao L."/>
            <person name="Anderson O.D."/>
            <person name="Ouyang S."/>
            <person name="Liang Y."/>
            <person name="Zimin A.V."/>
            <person name="Pertea G."/>
            <person name="Qi P."/>
            <person name="Bennetzen J.L."/>
            <person name="Dai X."/>
            <person name="Dawson M.W."/>
            <person name="Muller H.G."/>
            <person name="Kugler K."/>
            <person name="Rivarola-Duarte L."/>
            <person name="Spannagl M."/>
            <person name="Mayer K.F.X."/>
            <person name="Lu F.H."/>
            <person name="Bevan M.W."/>
            <person name="Leroy P."/>
            <person name="Li P."/>
            <person name="You F.M."/>
            <person name="Sun Q."/>
            <person name="Liu Z."/>
            <person name="Lyons E."/>
            <person name="Wicker T."/>
            <person name="Salzberg S.L."/>
            <person name="Devos K.M."/>
            <person name="Dvorak J."/>
        </authorList>
    </citation>
    <scope>NUCLEOTIDE SEQUENCE [LARGE SCALE GENOMIC DNA]</scope>
    <source>
        <strain evidence="1">cv. AL8/78</strain>
    </source>
</reference>
<protein>
    <recommendedName>
        <fullName evidence="3">Diacylglycerol kinase accessory domain-containing protein</fullName>
    </recommendedName>
</protein>
<dbReference type="EnsemblPlants" id="AET7Gv20735500.2">
    <property type="protein sequence ID" value="AET7Gv20735500.2"/>
    <property type="gene ID" value="AET7Gv20735500"/>
</dbReference>
<dbReference type="AlphaFoldDB" id="A0A453RWH2"/>
<dbReference type="EnsemblPlants" id="AET7Gv20735500.14">
    <property type="protein sequence ID" value="AET7Gv20735500.14"/>
    <property type="gene ID" value="AET7Gv20735500"/>
</dbReference>
<sequence>MQMDGEPWKQPLSTEYSTFVDIKRVPYPSMIISGADR</sequence>
<name>A0A453RWH2_AEGTS</name>
<proteinExistence type="predicted"/>
<reference evidence="1" key="5">
    <citation type="journal article" date="2021" name="G3 (Bethesda)">
        <title>Aegilops tauschii genome assembly Aet v5.0 features greater sequence contiguity and improved annotation.</title>
        <authorList>
            <person name="Wang L."/>
            <person name="Zhu T."/>
            <person name="Rodriguez J.C."/>
            <person name="Deal K.R."/>
            <person name="Dubcovsky J."/>
            <person name="McGuire P.E."/>
            <person name="Lux T."/>
            <person name="Spannagl M."/>
            <person name="Mayer K.F.X."/>
            <person name="Baldrich P."/>
            <person name="Meyers B.C."/>
            <person name="Huo N."/>
            <person name="Gu Y.Q."/>
            <person name="Zhou H."/>
            <person name="Devos K.M."/>
            <person name="Bennetzen J.L."/>
            <person name="Unver T."/>
            <person name="Budak H."/>
            <person name="Gulick P.J."/>
            <person name="Galiba G."/>
            <person name="Kalapos B."/>
            <person name="Nelson D.R."/>
            <person name="Li P."/>
            <person name="You F.M."/>
            <person name="Luo M.C."/>
            <person name="Dvorak J."/>
        </authorList>
    </citation>
    <scope>NUCLEOTIDE SEQUENCE [LARGE SCALE GENOMIC DNA]</scope>
    <source>
        <strain evidence="1">cv. AL8/78</strain>
    </source>
</reference>
<reference evidence="2" key="1">
    <citation type="journal article" date="2014" name="Science">
        <title>Ancient hybridizations among the ancestral genomes of bread wheat.</title>
        <authorList>
            <consortium name="International Wheat Genome Sequencing Consortium,"/>
            <person name="Marcussen T."/>
            <person name="Sandve S.R."/>
            <person name="Heier L."/>
            <person name="Spannagl M."/>
            <person name="Pfeifer M."/>
            <person name="Jakobsen K.S."/>
            <person name="Wulff B.B."/>
            <person name="Steuernagel B."/>
            <person name="Mayer K.F."/>
            <person name="Olsen O.A."/>
        </authorList>
    </citation>
    <scope>NUCLEOTIDE SEQUENCE [LARGE SCALE GENOMIC DNA]</scope>
    <source>
        <strain evidence="2">cv. AL8/78</strain>
    </source>
</reference>
<dbReference type="Gramene" id="AET7Gv20735500.14">
    <property type="protein sequence ID" value="AET7Gv20735500.14"/>
    <property type="gene ID" value="AET7Gv20735500"/>
</dbReference>
<keyword evidence="2" id="KW-1185">Reference proteome</keyword>